<dbReference type="Ensembl" id="ENSMMOT00000011784.1">
    <property type="protein sequence ID" value="ENSMMOP00000011586.1"/>
    <property type="gene ID" value="ENSMMOG00000008910.1"/>
</dbReference>
<reference evidence="1" key="1">
    <citation type="submission" date="2025-08" db="UniProtKB">
        <authorList>
            <consortium name="Ensembl"/>
        </authorList>
    </citation>
    <scope>IDENTIFICATION</scope>
</reference>
<reference evidence="1" key="2">
    <citation type="submission" date="2025-09" db="UniProtKB">
        <authorList>
            <consortium name="Ensembl"/>
        </authorList>
    </citation>
    <scope>IDENTIFICATION</scope>
</reference>
<protein>
    <submittedName>
        <fullName evidence="1">Uncharacterized protein</fullName>
    </submittedName>
</protein>
<dbReference type="OMA" id="WHLETIP"/>
<keyword evidence="2" id="KW-1185">Reference proteome</keyword>
<dbReference type="AlphaFoldDB" id="A0A3Q3W5D7"/>
<evidence type="ECO:0000313" key="2">
    <source>
        <dbReference type="Proteomes" id="UP000261620"/>
    </source>
</evidence>
<dbReference type="PANTHER" id="PTHR36292">
    <property type="entry name" value="UPF0575 PROTEIN C19ORF67"/>
    <property type="match status" value="1"/>
</dbReference>
<evidence type="ECO:0000313" key="1">
    <source>
        <dbReference type="Ensembl" id="ENSMMOP00000011586.1"/>
    </source>
</evidence>
<accession>A0A3Q3W5D7</accession>
<dbReference type="PANTHER" id="PTHR36292:SF1">
    <property type="entry name" value="UPF0575 PROTEIN C19ORF67"/>
    <property type="match status" value="1"/>
</dbReference>
<name>A0A3Q3W5D7_MOLML</name>
<dbReference type="Pfam" id="PF11771">
    <property type="entry name" value="DUF3314"/>
    <property type="match status" value="1"/>
</dbReference>
<proteinExistence type="predicted"/>
<dbReference type="Proteomes" id="UP000261620">
    <property type="component" value="Unplaced"/>
</dbReference>
<sequence>EDARHVEGDVQSYILMLFFFFICRQANLEKEALAAAVPGFLNSCQPYFNQLESAARIPTIQLQEIIRMQLLDFSQQLCDRLEQLVLTYASYDLLCLDETEPHSVSHFFIGQCYMGQLRLSAFLYCKPLPYLAQVDTGLHKRMRWNVDRFTDERQLDRGIKEGKAETVSDTEYYFLCYEDIPPSKSEEDSQGISHCNVVRMWSIGQWVQENPDPNKDNIYDWITCSVPQADYHKLLLLGRDEPSSSTATDFLLQLLLLQHAEGSPAAVSGVAPACGAVGSVSAAQGFWLGGQRRSASVGGLQCNEV</sequence>
<organism evidence="1 2">
    <name type="scientific">Mola mola</name>
    <name type="common">Ocean sunfish</name>
    <name type="synonym">Tetraodon mola</name>
    <dbReference type="NCBI Taxonomy" id="94237"/>
    <lineage>
        <taxon>Eukaryota</taxon>
        <taxon>Metazoa</taxon>
        <taxon>Chordata</taxon>
        <taxon>Craniata</taxon>
        <taxon>Vertebrata</taxon>
        <taxon>Euteleostomi</taxon>
        <taxon>Actinopterygii</taxon>
        <taxon>Neopterygii</taxon>
        <taxon>Teleostei</taxon>
        <taxon>Neoteleostei</taxon>
        <taxon>Acanthomorphata</taxon>
        <taxon>Eupercaria</taxon>
        <taxon>Tetraodontiformes</taxon>
        <taxon>Molidae</taxon>
        <taxon>Mola</taxon>
    </lineage>
</organism>
<dbReference type="InterPro" id="IPR021748">
    <property type="entry name" value="DUF3314"/>
</dbReference>